<organism evidence="2">
    <name type="scientific">Arundo donax</name>
    <name type="common">Giant reed</name>
    <name type="synonym">Donax arundinaceus</name>
    <dbReference type="NCBI Taxonomy" id="35708"/>
    <lineage>
        <taxon>Eukaryota</taxon>
        <taxon>Viridiplantae</taxon>
        <taxon>Streptophyta</taxon>
        <taxon>Embryophyta</taxon>
        <taxon>Tracheophyta</taxon>
        <taxon>Spermatophyta</taxon>
        <taxon>Magnoliopsida</taxon>
        <taxon>Liliopsida</taxon>
        <taxon>Poales</taxon>
        <taxon>Poaceae</taxon>
        <taxon>PACMAD clade</taxon>
        <taxon>Arundinoideae</taxon>
        <taxon>Arundineae</taxon>
        <taxon>Arundo</taxon>
    </lineage>
</organism>
<reference evidence="2" key="1">
    <citation type="submission" date="2014-09" db="EMBL/GenBank/DDBJ databases">
        <authorList>
            <person name="Magalhaes I.L.F."/>
            <person name="Oliveira U."/>
            <person name="Santos F.R."/>
            <person name="Vidigal T.H.D.A."/>
            <person name="Brescovit A.D."/>
            <person name="Santos A.J."/>
        </authorList>
    </citation>
    <scope>NUCLEOTIDE SEQUENCE</scope>
    <source>
        <tissue evidence="2">Shoot tissue taken approximately 20 cm above the soil surface</tissue>
    </source>
</reference>
<sequence length="44" mass="5123">MGQHRGKKLIKHEWTETKSSSHHEQGLQPDGRTDGLKKSWRAVR</sequence>
<name>A0A0A9F921_ARUDO</name>
<evidence type="ECO:0000256" key="1">
    <source>
        <dbReference type="SAM" id="MobiDB-lite"/>
    </source>
</evidence>
<dbReference type="AlphaFoldDB" id="A0A0A9F921"/>
<accession>A0A0A9F921</accession>
<dbReference type="EMBL" id="GBRH01189044">
    <property type="protein sequence ID" value="JAE08852.1"/>
    <property type="molecule type" value="Transcribed_RNA"/>
</dbReference>
<reference evidence="2" key="2">
    <citation type="journal article" date="2015" name="Data Brief">
        <title>Shoot transcriptome of the giant reed, Arundo donax.</title>
        <authorList>
            <person name="Barrero R.A."/>
            <person name="Guerrero F.D."/>
            <person name="Moolhuijzen P."/>
            <person name="Goolsby J.A."/>
            <person name="Tidwell J."/>
            <person name="Bellgard S.E."/>
            <person name="Bellgard M.I."/>
        </authorList>
    </citation>
    <scope>NUCLEOTIDE SEQUENCE</scope>
    <source>
        <tissue evidence="2">Shoot tissue taken approximately 20 cm above the soil surface</tissue>
    </source>
</reference>
<protein>
    <submittedName>
        <fullName evidence="2">Uncharacterized protein</fullName>
    </submittedName>
</protein>
<feature type="compositionally biased region" description="Basic and acidic residues" evidence="1">
    <location>
        <begin position="11"/>
        <end position="37"/>
    </location>
</feature>
<feature type="compositionally biased region" description="Basic residues" evidence="1">
    <location>
        <begin position="1"/>
        <end position="10"/>
    </location>
</feature>
<evidence type="ECO:0000313" key="2">
    <source>
        <dbReference type="EMBL" id="JAE08852.1"/>
    </source>
</evidence>
<feature type="region of interest" description="Disordered" evidence="1">
    <location>
        <begin position="1"/>
        <end position="44"/>
    </location>
</feature>
<proteinExistence type="predicted"/>